<dbReference type="Pfam" id="PF09101">
    <property type="entry name" value="Exotox-A_bind"/>
    <property type="match status" value="1"/>
</dbReference>
<sequence>MMRLYKEFAIAAGLISLLSGCVTEEARPSATEEARPPNAVAAAGFKQPASSSIKTDFEIFKQCADSCVLSPPEPGKFINTSLPVQITPSPEEGVLYYSMFVQDRFASAANNSATIKIDNFAKIRINNGYDTGSAPGSLIIELAMSDGQVKKFTHKRRTEWFTLNWAVPVGKDAPTSIKLFIMDIDSNKKIVDHSPLYSVDLNDADLARWPAKAKLAFSSTNAMNDIILSWPGVGYTAAPAQHNRQKRWSEWHSGIVLCWLDPLDAIYNYVTQNRCQLKNTWEGSLYKVVAGKPQINEFKPIAKAPIQHRVHFSKKNALGALSAHRVCGIPLESLARTRQPRGWEELSACGFRVENIVGLYIATRLSFDRFRQVVEDLIHSRPVSGAENQDALDQLGTVVRETPELAREGLAEAQTRLNAYRANHPGTSADDAQRADVLSLTCPADSAPCNAPDATGAHVNREYHPGADYFAPGEPVEFLANGTTRNWNQERLLSTHQRLLDLGYVFAGYHGGSIAAARSIVTGGITRRSQELQPIWRGLYIAGNPEVAYGYALDNDSGATGTMMRVYVPRTALSQLFRTNQALSDEAAALREIGRLLGRNITLADTLGYESITGPQDPGDPDETILGWDMAVHAVAIPSMIRGNNGSQLNVPDYEKKISPLPNYVTKR</sequence>
<dbReference type="Pfam" id="PF09009">
    <property type="entry name" value="Exotox-A_cataly"/>
    <property type="match status" value="1"/>
</dbReference>
<organism evidence="4 5">
    <name type="scientific">Iodobacter arcticus</name>
    <dbReference type="NCBI Taxonomy" id="590593"/>
    <lineage>
        <taxon>Bacteria</taxon>
        <taxon>Pseudomonadati</taxon>
        <taxon>Pseudomonadota</taxon>
        <taxon>Betaproteobacteria</taxon>
        <taxon>Neisseriales</taxon>
        <taxon>Chitinibacteraceae</taxon>
        <taxon>Iodobacter</taxon>
    </lineage>
</organism>
<dbReference type="Proteomes" id="UP001596473">
    <property type="component" value="Unassembled WGS sequence"/>
</dbReference>
<comment type="caution">
    <text evidence="4">The sequence shown here is derived from an EMBL/GenBank/DDBJ whole genome shotgun (WGS) entry which is preliminary data.</text>
</comment>
<dbReference type="InterPro" id="IPR036478">
    <property type="entry name" value="Exotox-A_middle_dom_sf"/>
</dbReference>
<gene>
    <name evidence="4" type="ORF">ACFQNF_06505</name>
</gene>
<dbReference type="RefSeq" id="WP_380187060.1">
    <property type="nucleotide sequence ID" value="NZ_JBHTBQ010000011.1"/>
</dbReference>
<dbReference type="PROSITE" id="PS51257">
    <property type="entry name" value="PROKAR_LIPOPROTEIN"/>
    <property type="match status" value="1"/>
</dbReference>
<feature type="domain" description="Exotoxin A binding" evidence="2">
    <location>
        <begin position="56"/>
        <end position="312"/>
    </location>
</feature>
<dbReference type="SUPFAM" id="SSF56864">
    <property type="entry name" value="Exotoxin A, middle domain"/>
    <property type="match status" value="1"/>
</dbReference>
<evidence type="ECO:0000259" key="2">
    <source>
        <dbReference type="Pfam" id="PF09101"/>
    </source>
</evidence>
<reference evidence="5" key="1">
    <citation type="journal article" date="2019" name="Int. J. Syst. Evol. Microbiol.">
        <title>The Global Catalogue of Microorganisms (GCM) 10K type strain sequencing project: providing services to taxonomists for standard genome sequencing and annotation.</title>
        <authorList>
            <consortium name="The Broad Institute Genomics Platform"/>
            <consortium name="The Broad Institute Genome Sequencing Center for Infectious Disease"/>
            <person name="Wu L."/>
            <person name="Ma J."/>
        </authorList>
    </citation>
    <scope>NUCLEOTIDE SEQUENCE [LARGE SCALE GENOMIC DNA]</scope>
    <source>
        <strain evidence="5">CCUG 62945</strain>
    </source>
</reference>
<evidence type="ECO:0000313" key="4">
    <source>
        <dbReference type="EMBL" id="MFC7419527.1"/>
    </source>
</evidence>
<dbReference type="InterPro" id="IPR015185">
    <property type="entry name" value="Exotox-A_bind"/>
</dbReference>
<evidence type="ECO:0000259" key="1">
    <source>
        <dbReference type="Pfam" id="PF09009"/>
    </source>
</evidence>
<dbReference type="InterPro" id="IPR015186">
    <property type="entry name" value="Exotox-A_middle_dom"/>
</dbReference>
<proteinExistence type="predicted"/>
<dbReference type="Gene3D" id="3.90.175.10">
    <property type="entry name" value="Diphtheria Toxin, domain 1"/>
    <property type="match status" value="1"/>
</dbReference>
<feature type="domain" description="Exotoxin A catalytic" evidence="1">
    <location>
        <begin position="492"/>
        <end position="657"/>
    </location>
</feature>
<dbReference type="InterPro" id="IPR013320">
    <property type="entry name" value="ConA-like_dom_sf"/>
</dbReference>
<dbReference type="CDD" id="cd01436">
    <property type="entry name" value="Dipth_tox_like"/>
    <property type="match status" value="1"/>
</dbReference>
<dbReference type="Gene3D" id="2.60.120.200">
    <property type="match status" value="1"/>
</dbReference>
<dbReference type="SUPFAM" id="SSF49899">
    <property type="entry name" value="Concanavalin A-like lectins/glucanases"/>
    <property type="match status" value="1"/>
</dbReference>
<dbReference type="EMBL" id="JBHTBQ010000011">
    <property type="protein sequence ID" value="MFC7419527.1"/>
    <property type="molecule type" value="Genomic_DNA"/>
</dbReference>
<dbReference type="Gene3D" id="3.90.1350.10">
    <property type="entry name" value="Exotoxin A, middle domain"/>
    <property type="match status" value="1"/>
</dbReference>
<protein>
    <submittedName>
        <fullName evidence="4">Exotoxin A binding domain-containing protein</fullName>
    </submittedName>
</protein>
<dbReference type="Pfam" id="PF09102">
    <property type="entry name" value="Exotox-A_target"/>
    <property type="match status" value="1"/>
</dbReference>
<evidence type="ECO:0000313" key="5">
    <source>
        <dbReference type="Proteomes" id="UP001596473"/>
    </source>
</evidence>
<name>A0ABW2R095_9NEIS</name>
<accession>A0ABW2R095</accession>
<dbReference type="SUPFAM" id="SSF56399">
    <property type="entry name" value="ADP-ribosylation"/>
    <property type="match status" value="1"/>
</dbReference>
<feature type="domain" description="Exotoxin A middle" evidence="3">
    <location>
        <begin position="314"/>
        <end position="454"/>
    </location>
</feature>
<keyword evidence="5" id="KW-1185">Reference proteome</keyword>
<evidence type="ECO:0000259" key="3">
    <source>
        <dbReference type="Pfam" id="PF09102"/>
    </source>
</evidence>
<dbReference type="InterPro" id="IPR015099">
    <property type="entry name" value="Exotox-A_cataly_dom"/>
</dbReference>